<comment type="caution">
    <text evidence="5">The sequence shown here is derived from an EMBL/GenBank/DDBJ whole genome shotgun (WGS) entry which is preliminary data.</text>
</comment>
<dbReference type="EMBL" id="BMMX01000033">
    <property type="protein sequence ID" value="GGL10028.1"/>
    <property type="molecule type" value="Genomic_DNA"/>
</dbReference>
<dbReference type="AlphaFoldDB" id="A0A8J3C3L0"/>
<proteinExistence type="inferred from homology"/>
<dbReference type="SUPFAM" id="SSF53850">
    <property type="entry name" value="Periplasmic binding protein-like II"/>
    <property type="match status" value="1"/>
</dbReference>
<evidence type="ECO:0000256" key="2">
    <source>
        <dbReference type="ARBA" id="ARBA00010742"/>
    </source>
</evidence>
<keyword evidence="6" id="KW-1185">Reference proteome</keyword>
<dbReference type="Gene3D" id="3.40.190.10">
    <property type="entry name" value="Periplasmic binding protein-like II"/>
    <property type="match status" value="2"/>
</dbReference>
<evidence type="ECO:0000313" key="6">
    <source>
        <dbReference type="Proteomes" id="UP000656042"/>
    </source>
</evidence>
<evidence type="ECO:0000313" key="5">
    <source>
        <dbReference type="EMBL" id="GGL10028.1"/>
    </source>
</evidence>
<reference evidence="5" key="1">
    <citation type="journal article" date="2014" name="Int. J. Syst. Evol. Microbiol.">
        <title>Complete genome sequence of Corynebacterium casei LMG S-19264T (=DSM 44701T), isolated from a smear-ripened cheese.</title>
        <authorList>
            <consortium name="US DOE Joint Genome Institute (JGI-PGF)"/>
            <person name="Walter F."/>
            <person name="Albersmeier A."/>
            <person name="Kalinowski J."/>
            <person name="Ruckert C."/>
        </authorList>
    </citation>
    <scope>NUCLEOTIDE SEQUENCE</scope>
    <source>
        <strain evidence="5">CGMCC 4.7299</strain>
    </source>
</reference>
<organism evidence="5 6">
    <name type="scientific">Mangrovihabitans endophyticus</name>
    <dbReference type="NCBI Taxonomy" id="1751298"/>
    <lineage>
        <taxon>Bacteria</taxon>
        <taxon>Bacillati</taxon>
        <taxon>Actinomycetota</taxon>
        <taxon>Actinomycetes</taxon>
        <taxon>Micromonosporales</taxon>
        <taxon>Micromonosporaceae</taxon>
        <taxon>Mangrovihabitans</taxon>
    </lineage>
</organism>
<feature type="domain" description="SsuA/THI5-like" evidence="4">
    <location>
        <begin position="57"/>
        <end position="271"/>
    </location>
</feature>
<dbReference type="Pfam" id="PF09084">
    <property type="entry name" value="NMT1"/>
    <property type="match status" value="1"/>
</dbReference>
<protein>
    <submittedName>
        <fullName evidence="5">ABC transporter substrate-binding protein</fullName>
    </submittedName>
</protein>
<evidence type="ECO:0000256" key="1">
    <source>
        <dbReference type="ARBA" id="ARBA00004418"/>
    </source>
</evidence>
<evidence type="ECO:0000259" key="4">
    <source>
        <dbReference type="Pfam" id="PF09084"/>
    </source>
</evidence>
<dbReference type="PROSITE" id="PS51257">
    <property type="entry name" value="PROKAR_LIPOPROTEIN"/>
    <property type="match status" value="1"/>
</dbReference>
<comment type="similarity">
    <text evidence="2">Belongs to the bacterial solute-binding protein SsuA/TauA family.</text>
</comment>
<gene>
    <name evidence="5" type="ORF">GCM10012284_50970</name>
</gene>
<sequence>MFAMRTWGGVDIIARRAVAGLTAVVLSACATGLLVACSEPADDGVDHLDVGIVPVIDVAPLYLGIDRGFFAAQRLKLTPKPSQAGATVTAAVVAGDEQIGFSNNTSLLIAASKGVPLRIVAAGNQAAGGDYAAIFARDDSGITAPSDLAGKRIAVNNLGNVGPLTVNAGLEASGVDISGVQFVEIPFPQMGAALTQRRIDAAWAVEPFASAIKQGGGVHVVMRPYPLIAAHFPVASYFTGTAYAKSDPDVVRRFRTAMNRSLTYAQNHPAEVRRILPSYIDLPPEVAAHVVLPEWSPDVGAPLLRRTADLARRYGYLTTEPDVARLTGG</sequence>
<dbReference type="Proteomes" id="UP000656042">
    <property type="component" value="Unassembled WGS sequence"/>
</dbReference>
<keyword evidence="3" id="KW-0732">Signal</keyword>
<dbReference type="GO" id="GO:0042597">
    <property type="term" value="C:periplasmic space"/>
    <property type="evidence" value="ECO:0007669"/>
    <property type="project" value="UniProtKB-SubCell"/>
</dbReference>
<dbReference type="PANTHER" id="PTHR30024:SF47">
    <property type="entry name" value="TAURINE-BINDING PERIPLASMIC PROTEIN"/>
    <property type="match status" value="1"/>
</dbReference>
<accession>A0A8J3C3L0</accession>
<reference evidence="5" key="2">
    <citation type="submission" date="2020-09" db="EMBL/GenBank/DDBJ databases">
        <authorList>
            <person name="Sun Q."/>
            <person name="Zhou Y."/>
        </authorList>
    </citation>
    <scope>NUCLEOTIDE SEQUENCE</scope>
    <source>
        <strain evidence="5">CGMCC 4.7299</strain>
    </source>
</reference>
<name>A0A8J3C3L0_9ACTN</name>
<dbReference type="InterPro" id="IPR015168">
    <property type="entry name" value="SsuA/THI5"/>
</dbReference>
<evidence type="ECO:0000256" key="3">
    <source>
        <dbReference type="ARBA" id="ARBA00022729"/>
    </source>
</evidence>
<dbReference type="PANTHER" id="PTHR30024">
    <property type="entry name" value="ALIPHATIC SULFONATES-BINDING PROTEIN-RELATED"/>
    <property type="match status" value="1"/>
</dbReference>
<comment type="subcellular location">
    <subcellularLocation>
        <location evidence="1">Periplasm</location>
    </subcellularLocation>
</comment>